<organism evidence="1 2">
    <name type="scientific">Pedosphaera parvula (strain Ellin514)</name>
    <dbReference type="NCBI Taxonomy" id="320771"/>
    <lineage>
        <taxon>Bacteria</taxon>
        <taxon>Pseudomonadati</taxon>
        <taxon>Verrucomicrobiota</taxon>
        <taxon>Pedosphaerae</taxon>
        <taxon>Pedosphaerales</taxon>
        <taxon>Pedosphaeraceae</taxon>
        <taxon>Pedosphaera</taxon>
    </lineage>
</organism>
<dbReference type="AlphaFoldDB" id="B9XDH7"/>
<protein>
    <submittedName>
        <fullName evidence="1">Uncharacterized protein</fullName>
    </submittedName>
</protein>
<reference evidence="1 2" key="1">
    <citation type="journal article" date="2011" name="J. Bacteriol.">
        <title>Genome sequence of 'Pedosphaera parvula' Ellin514, an aerobic Verrucomicrobial isolate from pasture soil.</title>
        <authorList>
            <person name="Kant R."/>
            <person name="van Passel M.W."/>
            <person name="Sangwan P."/>
            <person name="Palva A."/>
            <person name="Lucas S."/>
            <person name="Copeland A."/>
            <person name="Lapidus A."/>
            <person name="Glavina Del Rio T."/>
            <person name="Dalin E."/>
            <person name="Tice H."/>
            <person name="Bruce D."/>
            <person name="Goodwin L."/>
            <person name="Pitluck S."/>
            <person name="Chertkov O."/>
            <person name="Larimer F.W."/>
            <person name="Land M.L."/>
            <person name="Hauser L."/>
            <person name="Brettin T.S."/>
            <person name="Detter J.C."/>
            <person name="Han S."/>
            <person name="de Vos W.M."/>
            <person name="Janssen P.H."/>
            <person name="Smidt H."/>
        </authorList>
    </citation>
    <scope>NUCLEOTIDE SEQUENCE [LARGE SCALE GENOMIC DNA]</scope>
    <source>
        <strain evidence="1 2">Ellin514</strain>
    </source>
</reference>
<gene>
    <name evidence="1" type="ORF">Cflav_PD6398</name>
</gene>
<comment type="caution">
    <text evidence="1">The sequence shown here is derived from an EMBL/GenBank/DDBJ whole genome shotgun (WGS) entry which is preliminary data.</text>
</comment>
<accession>B9XDH7</accession>
<dbReference type="Proteomes" id="UP000003688">
    <property type="component" value="Unassembled WGS sequence"/>
</dbReference>
<sequence length="63" mass="7416">MDNNWFFLEGLKWRKKVGQSILNFFSGEVLEGQHFHLDYFDFEENGILAPTNFHLIFAVATVH</sequence>
<keyword evidence="2" id="KW-1185">Reference proteome</keyword>
<dbReference type="STRING" id="320771.Cflav_PD6398"/>
<dbReference type="EMBL" id="ABOX02000006">
    <property type="protein sequence ID" value="EEF62123.1"/>
    <property type="molecule type" value="Genomic_DNA"/>
</dbReference>
<name>B9XDH7_PEDPL</name>
<evidence type="ECO:0000313" key="1">
    <source>
        <dbReference type="EMBL" id="EEF62123.1"/>
    </source>
</evidence>
<evidence type="ECO:0000313" key="2">
    <source>
        <dbReference type="Proteomes" id="UP000003688"/>
    </source>
</evidence>
<proteinExistence type="predicted"/>